<dbReference type="KEGG" id="nfr:ERS450000_06066"/>
<sequence>MIPTAPTADHHAGAASDHNEGVGTLITLKEWAEQRGRSYGSIRNNWTGRDDFPAPKQPRPRTGKGTPAPEYDSDELDAFAERWEAANRPAPFLMPDGPDEFRTLGAIARLLGVDGKTVTQYRETFDEKVEHEDRGARTVYRTRGVVEILNERRGKGLTRPHLRQSAE</sequence>
<feature type="region of interest" description="Disordered" evidence="1">
    <location>
        <begin position="1"/>
        <end position="22"/>
    </location>
</feature>
<feature type="compositionally biased region" description="Basic and acidic residues" evidence="1">
    <location>
        <begin position="8"/>
        <end position="20"/>
    </location>
</feature>
<proteinExistence type="predicted"/>
<organism evidence="2 3">
    <name type="scientific">Nocardia farcinica</name>
    <dbReference type="NCBI Taxonomy" id="37329"/>
    <lineage>
        <taxon>Bacteria</taxon>
        <taxon>Bacillati</taxon>
        <taxon>Actinomycetota</taxon>
        <taxon>Actinomycetes</taxon>
        <taxon>Mycobacteriales</taxon>
        <taxon>Nocardiaceae</taxon>
        <taxon>Nocardia</taxon>
    </lineage>
</organism>
<evidence type="ECO:0000313" key="3">
    <source>
        <dbReference type="Proteomes" id="UP000057820"/>
    </source>
</evidence>
<reference evidence="3" key="1">
    <citation type="submission" date="2015-03" db="EMBL/GenBank/DDBJ databases">
        <authorList>
            <consortium name="Pathogen Informatics"/>
        </authorList>
    </citation>
    <scope>NUCLEOTIDE SEQUENCE [LARGE SCALE GENOMIC DNA]</scope>
    <source>
        <strain evidence="3">NCTC11134</strain>
        <plasmid evidence="3">4</plasmid>
    </source>
</reference>
<dbReference type="Proteomes" id="UP000057820">
    <property type="component" value="Plasmid 4"/>
</dbReference>
<evidence type="ECO:0000313" key="2">
    <source>
        <dbReference type="EMBL" id="CRY84524.1"/>
    </source>
</evidence>
<feature type="region of interest" description="Disordered" evidence="1">
    <location>
        <begin position="39"/>
        <end position="72"/>
    </location>
</feature>
<keyword evidence="2" id="KW-0614">Plasmid</keyword>
<name>A0A0H5PBA5_NOCFR</name>
<dbReference type="EMBL" id="LN868941">
    <property type="protein sequence ID" value="CRY84524.1"/>
    <property type="molecule type" value="Genomic_DNA"/>
</dbReference>
<dbReference type="AlphaFoldDB" id="A0A0H5PBA5"/>
<geneLocation type="plasmid" evidence="2">
    <name>4</name>
</geneLocation>
<accession>A0A0H5PBA5</accession>
<gene>
    <name evidence="2" type="ORF">ERS450000_06066</name>
</gene>
<protein>
    <submittedName>
        <fullName evidence="2">Uncharacterized protein</fullName>
    </submittedName>
</protein>
<evidence type="ECO:0000256" key="1">
    <source>
        <dbReference type="SAM" id="MobiDB-lite"/>
    </source>
</evidence>